<evidence type="ECO:0000259" key="5">
    <source>
        <dbReference type="PROSITE" id="PS51352"/>
    </source>
</evidence>
<feature type="site" description="Contributes to redox potential value" evidence="3">
    <location>
        <position position="32"/>
    </location>
</feature>
<dbReference type="InterPro" id="IPR017937">
    <property type="entry name" value="Thioredoxin_CS"/>
</dbReference>
<dbReference type="InterPro" id="IPR013766">
    <property type="entry name" value="Thioredoxin_domain"/>
</dbReference>
<dbReference type="PIRSF" id="PIRSF000077">
    <property type="entry name" value="Thioredoxin"/>
    <property type="match status" value="1"/>
</dbReference>
<reference evidence="6 7" key="1">
    <citation type="journal article" date="2016" name="Mol. Biol. Evol.">
        <title>Genome-Wide Survey of Gut Fungi (Harpellales) Reveals the First Horizontally Transferred Ubiquitin Gene from a Mosquito Host.</title>
        <authorList>
            <person name="Wang Y."/>
            <person name="White M.M."/>
            <person name="Kvist S."/>
            <person name="Moncalvo J.M."/>
        </authorList>
    </citation>
    <scope>NUCLEOTIDE SEQUENCE [LARGE SCALE GENOMIC DNA]</scope>
    <source>
        <strain evidence="6 7">ALG-7-W6</strain>
    </source>
</reference>
<dbReference type="InterPro" id="IPR036249">
    <property type="entry name" value="Thioredoxin-like_sf"/>
</dbReference>
<dbReference type="OrthoDB" id="2121326at2759"/>
<gene>
    <name evidence="6" type="ORF">AYI68_g5265</name>
</gene>
<sequence length="104" mass="11202">MSIPEIQSTQEFNDAINSEGLVVVDFHAVWCGPCKAISPALSKFAEEYPNVKFIKVDVDALSEVATQVGITAMPTVKYYKAGKLVDEFIGANIGAIQSKIVSHA</sequence>
<keyword evidence="7" id="KW-1185">Reference proteome</keyword>
<evidence type="ECO:0000256" key="1">
    <source>
        <dbReference type="ARBA" id="ARBA00023157"/>
    </source>
</evidence>
<dbReference type="EMBL" id="LSSL01003300">
    <property type="protein sequence ID" value="OLY80636.1"/>
    <property type="molecule type" value="Genomic_DNA"/>
</dbReference>
<feature type="active site" description="Nucleophile" evidence="3">
    <location>
        <position position="34"/>
    </location>
</feature>
<dbReference type="SUPFAM" id="SSF52833">
    <property type="entry name" value="Thioredoxin-like"/>
    <property type="match status" value="1"/>
</dbReference>
<dbReference type="PRINTS" id="PR00421">
    <property type="entry name" value="THIOREDOXIN"/>
</dbReference>
<dbReference type="CDD" id="cd02947">
    <property type="entry name" value="TRX_family"/>
    <property type="match status" value="1"/>
</dbReference>
<feature type="active site" description="Nucleophile" evidence="3">
    <location>
        <position position="31"/>
    </location>
</feature>
<dbReference type="Gene3D" id="3.40.30.10">
    <property type="entry name" value="Glutaredoxin"/>
    <property type="match status" value="1"/>
</dbReference>
<dbReference type="GO" id="GO:0015035">
    <property type="term" value="F:protein-disulfide reductase activity"/>
    <property type="evidence" value="ECO:0007669"/>
    <property type="project" value="InterPro"/>
</dbReference>
<name>A0A1R0GUQ7_9FUNG</name>
<evidence type="ECO:0000256" key="2">
    <source>
        <dbReference type="PIRNR" id="PIRNR000077"/>
    </source>
</evidence>
<accession>A0A1R0GUQ7</accession>
<dbReference type="PANTHER" id="PTHR46115">
    <property type="entry name" value="THIOREDOXIN-LIKE PROTEIN 1"/>
    <property type="match status" value="1"/>
</dbReference>
<comment type="similarity">
    <text evidence="2">Belongs to the thioredoxin family.</text>
</comment>
<organism evidence="6 7">
    <name type="scientific">Smittium mucronatum</name>
    <dbReference type="NCBI Taxonomy" id="133383"/>
    <lineage>
        <taxon>Eukaryota</taxon>
        <taxon>Fungi</taxon>
        <taxon>Fungi incertae sedis</taxon>
        <taxon>Zoopagomycota</taxon>
        <taxon>Kickxellomycotina</taxon>
        <taxon>Harpellomycetes</taxon>
        <taxon>Harpellales</taxon>
        <taxon>Legeriomycetaceae</taxon>
        <taxon>Smittium</taxon>
    </lineage>
</organism>
<evidence type="ECO:0000313" key="6">
    <source>
        <dbReference type="EMBL" id="OLY80636.1"/>
    </source>
</evidence>
<keyword evidence="4" id="KW-0676">Redox-active center</keyword>
<proteinExistence type="inferred from homology"/>
<dbReference type="PROSITE" id="PS00194">
    <property type="entry name" value="THIOREDOXIN_1"/>
    <property type="match status" value="1"/>
</dbReference>
<dbReference type="AlphaFoldDB" id="A0A1R0GUQ7"/>
<feature type="disulfide bond" description="Redox-active" evidence="4">
    <location>
        <begin position="31"/>
        <end position="34"/>
    </location>
</feature>
<comment type="caution">
    <text evidence="6">The sequence shown here is derived from an EMBL/GenBank/DDBJ whole genome shotgun (WGS) entry which is preliminary data.</text>
</comment>
<feature type="site" description="Contributes to redox potential value" evidence="3">
    <location>
        <position position="33"/>
    </location>
</feature>
<dbReference type="FunFam" id="3.40.30.10:FF:000245">
    <property type="entry name" value="Thioredoxin"/>
    <property type="match status" value="1"/>
</dbReference>
<evidence type="ECO:0000256" key="4">
    <source>
        <dbReference type="PIRSR" id="PIRSR000077-4"/>
    </source>
</evidence>
<dbReference type="PROSITE" id="PS51352">
    <property type="entry name" value="THIOREDOXIN_2"/>
    <property type="match status" value="1"/>
</dbReference>
<evidence type="ECO:0000256" key="3">
    <source>
        <dbReference type="PIRSR" id="PIRSR000077-1"/>
    </source>
</evidence>
<feature type="site" description="Deprotonates C-terminal active site Cys" evidence="3">
    <location>
        <position position="25"/>
    </location>
</feature>
<dbReference type="InterPro" id="IPR005746">
    <property type="entry name" value="Thioredoxin"/>
</dbReference>
<keyword evidence="1 4" id="KW-1015">Disulfide bond</keyword>
<feature type="domain" description="Thioredoxin" evidence="5">
    <location>
        <begin position="1"/>
        <end position="104"/>
    </location>
</feature>
<evidence type="ECO:0000313" key="7">
    <source>
        <dbReference type="Proteomes" id="UP000187455"/>
    </source>
</evidence>
<protein>
    <recommendedName>
        <fullName evidence="2">Thioredoxin</fullName>
    </recommendedName>
</protein>
<dbReference type="Proteomes" id="UP000187455">
    <property type="component" value="Unassembled WGS sequence"/>
</dbReference>
<dbReference type="Pfam" id="PF00085">
    <property type="entry name" value="Thioredoxin"/>
    <property type="match status" value="1"/>
</dbReference>
<dbReference type="STRING" id="133383.A0A1R0GUQ7"/>